<organism evidence="2 3">
    <name type="scientific">Cytospora schulzeri</name>
    <dbReference type="NCBI Taxonomy" id="448051"/>
    <lineage>
        <taxon>Eukaryota</taxon>
        <taxon>Fungi</taxon>
        <taxon>Dikarya</taxon>
        <taxon>Ascomycota</taxon>
        <taxon>Pezizomycotina</taxon>
        <taxon>Sordariomycetes</taxon>
        <taxon>Sordariomycetidae</taxon>
        <taxon>Diaporthales</taxon>
        <taxon>Cytosporaceae</taxon>
        <taxon>Cytospora</taxon>
    </lineage>
</organism>
<evidence type="ECO:0000313" key="3">
    <source>
        <dbReference type="Proteomes" id="UP000283895"/>
    </source>
</evidence>
<accession>A0A423X3K5</accession>
<gene>
    <name evidence="2" type="ORF">VMCG_01807</name>
</gene>
<comment type="caution">
    <text evidence="2">The sequence shown here is derived from an EMBL/GenBank/DDBJ whole genome shotgun (WGS) entry which is preliminary data.</text>
</comment>
<protein>
    <submittedName>
        <fullName evidence="2">Uncharacterized protein</fullName>
    </submittedName>
</protein>
<keyword evidence="3" id="KW-1185">Reference proteome</keyword>
<reference evidence="2 3" key="1">
    <citation type="submission" date="2015-09" db="EMBL/GenBank/DDBJ databases">
        <title>Host preference determinants of Valsa canker pathogens revealed by comparative genomics.</title>
        <authorList>
            <person name="Yin Z."/>
            <person name="Huang L."/>
        </authorList>
    </citation>
    <scope>NUCLEOTIDE SEQUENCE [LARGE SCALE GENOMIC DNA]</scope>
    <source>
        <strain evidence="2 3">03-1</strain>
    </source>
</reference>
<feature type="chain" id="PRO_5019477333" evidence="1">
    <location>
        <begin position="19"/>
        <end position="176"/>
    </location>
</feature>
<keyword evidence="1" id="KW-0732">Signal</keyword>
<proteinExistence type="predicted"/>
<dbReference type="AlphaFoldDB" id="A0A423X3K5"/>
<feature type="signal peptide" evidence="1">
    <location>
        <begin position="1"/>
        <end position="18"/>
    </location>
</feature>
<evidence type="ECO:0000313" key="2">
    <source>
        <dbReference type="EMBL" id="ROW10420.1"/>
    </source>
</evidence>
<evidence type="ECO:0000256" key="1">
    <source>
        <dbReference type="SAM" id="SignalP"/>
    </source>
</evidence>
<dbReference type="Proteomes" id="UP000283895">
    <property type="component" value="Unassembled WGS sequence"/>
</dbReference>
<dbReference type="OrthoDB" id="4834638at2759"/>
<sequence length="176" mass="18463">MKFSILPVLAGLSSLVSAKTAASDTSIPKSTDAHSFLSQVYSGDATATPTWMTGKYVTKLATALYSVETSFVMRDDYQSIVNDIWSAAEKDGGSKAVASMSSSGFDWGEITTNTWYQDNVHKKYQTAVVKYDEAWDSAFTSVEAKATATGNAAAPRCTGMAVAGVALGVAAVAGVM</sequence>
<dbReference type="EMBL" id="LKEA01000003">
    <property type="protein sequence ID" value="ROW10420.1"/>
    <property type="molecule type" value="Genomic_DNA"/>
</dbReference>
<name>A0A423X3K5_9PEZI</name>